<dbReference type="AlphaFoldDB" id="A0A434A7R7"/>
<dbReference type="InterPro" id="IPR029044">
    <property type="entry name" value="Nucleotide-diphossugar_trans"/>
</dbReference>
<reference evidence="3" key="1">
    <citation type="journal article" date="2019" name="Syst. Appl. Microbiol.">
        <title>Flavobacterium circumlabens sp. nov. and Flavobacterium cupreum sp. nov., two psychrotrophic species isolated from Antarctic environmental samples.</title>
        <authorList>
            <person name="Kralova S."/>
            <person name="Busse H.-J."/>
            <person name="Svec P."/>
            <person name="Maslanova I."/>
            <person name="Stankova E."/>
            <person name="Bartak M."/>
            <person name="Sedlacek I."/>
        </authorList>
    </citation>
    <scope>NUCLEOTIDE SEQUENCE [LARGE SCALE GENOMIC DNA]</scope>
    <source>
        <strain evidence="3">CCM 8825</strain>
    </source>
</reference>
<dbReference type="GO" id="GO:0016758">
    <property type="term" value="F:hexosyltransferase activity"/>
    <property type="evidence" value="ECO:0007669"/>
    <property type="project" value="UniProtKB-ARBA"/>
</dbReference>
<feature type="domain" description="Glycosyltransferase 2-like" evidence="1">
    <location>
        <begin position="6"/>
        <end position="104"/>
    </location>
</feature>
<dbReference type="OrthoDB" id="597270at2"/>
<dbReference type="PANTHER" id="PTHR22916:SF3">
    <property type="entry name" value="UDP-GLCNAC:BETAGAL BETA-1,3-N-ACETYLGLUCOSAMINYLTRANSFERASE-LIKE PROTEIN 1"/>
    <property type="match status" value="1"/>
</dbReference>
<dbReference type="Proteomes" id="UP000288102">
    <property type="component" value="Unassembled WGS sequence"/>
</dbReference>
<protein>
    <submittedName>
        <fullName evidence="2">Glycosyltransferase family 2 protein</fullName>
    </submittedName>
</protein>
<proteinExistence type="predicted"/>
<dbReference type="EMBL" id="QWDM01000006">
    <property type="protein sequence ID" value="RUT70387.1"/>
    <property type="molecule type" value="Genomic_DNA"/>
</dbReference>
<dbReference type="CDD" id="cd00761">
    <property type="entry name" value="Glyco_tranf_GTA_type"/>
    <property type="match status" value="1"/>
</dbReference>
<evidence type="ECO:0000259" key="1">
    <source>
        <dbReference type="Pfam" id="PF00535"/>
    </source>
</evidence>
<keyword evidence="2" id="KW-0808">Transferase</keyword>
<name>A0A434A7R7_9FLAO</name>
<dbReference type="Pfam" id="PF00535">
    <property type="entry name" value="Glycos_transf_2"/>
    <property type="match status" value="1"/>
</dbReference>
<gene>
    <name evidence="2" type="ORF">D0817_11270</name>
</gene>
<evidence type="ECO:0000313" key="3">
    <source>
        <dbReference type="Proteomes" id="UP000288102"/>
    </source>
</evidence>
<organism evidence="2 3">
    <name type="scientific">Flavobacterium cupreum</name>
    <dbReference type="NCBI Taxonomy" id="2133766"/>
    <lineage>
        <taxon>Bacteria</taxon>
        <taxon>Pseudomonadati</taxon>
        <taxon>Bacteroidota</taxon>
        <taxon>Flavobacteriia</taxon>
        <taxon>Flavobacteriales</taxon>
        <taxon>Flavobacteriaceae</taxon>
        <taxon>Flavobacterium</taxon>
    </lineage>
</organism>
<dbReference type="InterPro" id="IPR001173">
    <property type="entry name" value="Glyco_trans_2-like"/>
</dbReference>
<accession>A0A434A7R7</accession>
<dbReference type="Gene3D" id="3.90.550.10">
    <property type="entry name" value="Spore Coat Polysaccharide Biosynthesis Protein SpsA, Chain A"/>
    <property type="match status" value="1"/>
</dbReference>
<keyword evidence="3" id="KW-1185">Reference proteome</keyword>
<dbReference type="RefSeq" id="WP_127338469.1">
    <property type="nucleotide sequence ID" value="NZ_QWDM01000006.1"/>
</dbReference>
<comment type="caution">
    <text evidence="2">The sequence shown here is derived from an EMBL/GenBank/DDBJ whole genome shotgun (WGS) entry which is preliminary data.</text>
</comment>
<sequence>MNPLVSIIVPCYNQGQYLGEALESVSNQTFSNWECLIIDDGSVDNTAAVAQSFAARDSRFVYLFKENGGVSSTRNFGIEAAKGAFIQFLDSDDILEKTKLELSLLQLELPENKEVKIVISNFRMIADHKEASLPPFCVLDESLFNVEGFLFQWNVSFSLQMQCGFFDAALFKTIRFPENLSAQEDWVVWVSLFKMTNKAVFIDKPLAFYRINPSSRMMTLGIDDNKIKVLESFKAILSYDEYYRFSFDLISRCYDSNENFRIKLKELKKSNSYQTGLMIKKGLKKTGLLRPARSFFKLLVRLKAR</sequence>
<dbReference type="PANTHER" id="PTHR22916">
    <property type="entry name" value="GLYCOSYLTRANSFERASE"/>
    <property type="match status" value="1"/>
</dbReference>
<dbReference type="SUPFAM" id="SSF53448">
    <property type="entry name" value="Nucleotide-diphospho-sugar transferases"/>
    <property type="match status" value="1"/>
</dbReference>
<evidence type="ECO:0000313" key="2">
    <source>
        <dbReference type="EMBL" id="RUT70387.1"/>
    </source>
</evidence>